<feature type="region of interest" description="Disordered" evidence="1">
    <location>
        <begin position="292"/>
        <end position="311"/>
    </location>
</feature>
<accession>A0AAP2DUR8</accession>
<keyword evidence="2" id="KW-0732">Signal</keyword>
<dbReference type="RefSeq" id="WP_254170035.1">
    <property type="nucleotide sequence ID" value="NZ_JAHESF010000067.1"/>
</dbReference>
<protein>
    <submittedName>
        <fullName evidence="5">Alpha/beta hydrolase fold domain-containing protein</fullName>
    </submittedName>
</protein>
<feature type="domain" description="SGNH hydrolase-type esterase" evidence="3">
    <location>
        <begin position="344"/>
        <end position="507"/>
    </location>
</feature>
<dbReference type="Gene3D" id="3.40.50.1820">
    <property type="entry name" value="alpha/beta hydrolase"/>
    <property type="match status" value="1"/>
</dbReference>
<dbReference type="CDD" id="cd04501">
    <property type="entry name" value="SGNH_hydrolase_like_4"/>
    <property type="match status" value="1"/>
</dbReference>
<dbReference type="Pfam" id="PF13472">
    <property type="entry name" value="Lipase_GDSL_2"/>
    <property type="match status" value="1"/>
</dbReference>
<dbReference type="Proteomes" id="UP001319200">
    <property type="component" value="Unassembled WGS sequence"/>
</dbReference>
<dbReference type="InterPro" id="IPR036514">
    <property type="entry name" value="SGNH_hydro_sf"/>
</dbReference>
<evidence type="ECO:0000313" key="6">
    <source>
        <dbReference type="Proteomes" id="UP001319200"/>
    </source>
</evidence>
<keyword evidence="5" id="KW-0378">Hydrolase</keyword>
<feature type="chain" id="PRO_5043027428" evidence="2">
    <location>
        <begin position="21"/>
        <end position="522"/>
    </location>
</feature>
<keyword evidence="6" id="KW-1185">Reference proteome</keyword>
<feature type="domain" description="BD-FAE-like" evidence="4">
    <location>
        <begin position="139"/>
        <end position="189"/>
    </location>
</feature>
<dbReference type="InterPro" id="IPR049492">
    <property type="entry name" value="BD-FAE-like_dom"/>
</dbReference>
<dbReference type="InterPro" id="IPR013830">
    <property type="entry name" value="SGNH_hydro"/>
</dbReference>
<feature type="compositionally biased region" description="Polar residues" evidence="1">
    <location>
        <begin position="292"/>
        <end position="305"/>
    </location>
</feature>
<dbReference type="InterPro" id="IPR051532">
    <property type="entry name" value="Ester_Hydrolysis_Enzymes"/>
</dbReference>
<evidence type="ECO:0000256" key="1">
    <source>
        <dbReference type="SAM" id="MobiDB-lite"/>
    </source>
</evidence>
<feature type="signal peptide" evidence="2">
    <location>
        <begin position="1"/>
        <end position="20"/>
    </location>
</feature>
<dbReference type="SUPFAM" id="SSF53474">
    <property type="entry name" value="alpha/beta-Hydrolases"/>
    <property type="match status" value="1"/>
</dbReference>
<dbReference type="InterPro" id="IPR029058">
    <property type="entry name" value="AB_hydrolase_fold"/>
</dbReference>
<comment type="caution">
    <text evidence="5">The sequence shown here is derived from an EMBL/GenBank/DDBJ whole genome shotgun (WGS) entry which is preliminary data.</text>
</comment>
<dbReference type="GO" id="GO:0004622">
    <property type="term" value="F:phosphatidylcholine lysophospholipase activity"/>
    <property type="evidence" value="ECO:0007669"/>
    <property type="project" value="TreeGrafter"/>
</dbReference>
<gene>
    <name evidence="5" type="ORF">KK083_30950</name>
</gene>
<name>A0AAP2DUR8_9BACT</name>
<dbReference type="SUPFAM" id="SSF52266">
    <property type="entry name" value="SGNH hydrolase"/>
    <property type="match status" value="1"/>
</dbReference>
<dbReference type="PANTHER" id="PTHR30383:SF5">
    <property type="entry name" value="SGNH HYDROLASE-TYPE ESTERASE DOMAIN-CONTAINING PROTEIN"/>
    <property type="match status" value="1"/>
</dbReference>
<reference evidence="5 6" key="1">
    <citation type="submission" date="2021-05" db="EMBL/GenBank/DDBJ databases">
        <title>A Polyphasic approach of four new species of the genus Ohtaekwangia: Ohtaekwangia histidinii sp. nov., Ohtaekwangia cretensis sp. nov., Ohtaekwangia indiensis sp. nov., Ohtaekwangia reichenbachii sp. nov. from diverse environment.</title>
        <authorList>
            <person name="Octaviana S."/>
        </authorList>
    </citation>
    <scope>NUCLEOTIDE SEQUENCE [LARGE SCALE GENOMIC DNA]</scope>
    <source>
        <strain evidence="5 6">PWU4</strain>
    </source>
</reference>
<evidence type="ECO:0000313" key="5">
    <source>
        <dbReference type="EMBL" id="MBT1701352.1"/>
    </source>
</evidence>
<evidence type="ECO:0000259" key="4">
    <source>
        <dbReference type="Pfam" id="PF20434"/>
    </source>
</evidence>
<evidence type="ECO:0000259" key="3">
    <source>
        <dbReference type="Pfam" id="PF13472"/>
    </source>
</evidence>
<organism evidence="5 6">
    <name type="scientific">Chryseosolibacter histidini</name>
    <dbReference type="NCBI Taxonomy" id="2782349"/>
    <lineage>
        <taxon>Bacteria</taxon>
        <taxon>Pseudomonadati</taxon>
        <taxon>Bacteroidota</taxon>
        <taxon>Cytophagia</taxon>
        <taxon>Cytophagales</taxon>
        <taxon>Chryseotaleaceae</taxon>
        <taxon>Chryseosolibacter</taxon>
    </lineage>
</organism>
<dbReference type="Gene3D" id="3.40.50.1110">
    <property type="entry name" value="SGNH hydrolase"/>
    <property type="match status" value="1"/>
</dbReference>
<evidence type="ECO:0000256" key="2">
    <source>
        <dbReference type="SAM" id="SignalP"/>
    </source>
</evidence>
<dbReference type="AlphaFoldDB" id="A0AAP2DUR8"/>
<dbReference type="PANTHER" id="PTHR30383">
    <property type="entry name" value="THIOESTERASE 1/PROTEASE 1/LYSOPHOSPHOLIPASE L1"/>
    <property type="match status" value="1"/>
</dbReference>
<dbReference type="Pfam" id="PF20434">
    <property type="entry name" value="BD-FAE"/>
    <property type="match status" value="1"/>
</dbReference>
<dbReference type="EMBL" id="JAHESF010000067">
    <property type="protein sequence ID" value="MBT1701352.1"/>
    <property type="molecule type" value="Genomic_DNA"/>
</dbReference>
<proteinExistence type="predicted"/>
<sequence length="522" mass="58069">MRIKFTLALLLSFSITYAQKVIPLYPGKAPGSERWTWKEKEMYSDIWQTQVVYNVSEPTLTVYPAPPATANGTSVIIAPGGGFAALSINSEGIDVAKWLNTKGVTAFVLKYRLNHTNSEDPVKELMGIDRKKRDEDNAKLIPMAVADGREAVKYVRAHASEFGIDPGRIGLMGFSAGGTVAAGTAFTYTAESRPDFVAPVYAYTGTLKENTVPADAPPIFLVAATDDQLELAPHSVELYNKWMAAGKPAELHMYTKGGHGFGMRRQYLPSDTWIDRFGDWLEVQGLLIKSSQGNQQNKATPQQMIQRKRESEERFRNDWANLKRYQGENKKLQPPAPNENRVVFMGNSITEGWKRTDSSFFYKKPYVCRGISGQTTPQMLIRFRQDVIDLKPKVVVILAGINDIAQNTGPMTLEETMGNIASMAALAKSNGIKVVLSSVLPAYDFPWRPGLEPAEKVITLNKMIKEHAAKNGYVYLDYFTAMVDDRKGMKKEYAYDEVHPTLAGYKVMAPLAEKAIAEALKK</sequence>